<proteinExistence type="predicted"/>
<dbReference type="Proteomes" id="UP000477083">
    <property type="component" value="Unassembled WGS sequence"/>
</dbReference>
<evidence type="ECO:0000313" key="2">
    <source>
        <dbReference type="Proteomes" id="UP000477083"/>
    </source>
</evidence>
<comment type="caution">
    <text evidence="1">The sequence shown here is derived from an EMBL/GenBank/DDBJ whole genome shotgun (WGS) entry which is preliminary data.</text>
</comment>
<dbReference type="AlphaFoldDB" id="A0A6L8VN70"/>
<organism evidence="1 2">
    <name type="scientific">Frigidibacter albus</name>
    <dbReference type="NCBI Taxonomy" id="1465486"/>
    <lineage>
        <taxon>Bacteria</taxon>
        <taxon>Pseudomonadati</taxon>
        <taxon>Pseudomonadota</taxon>
        <taxon>Alphaproteobacteria</taxon>
        <taxon>Rhodobacterales</taxon>
        <taxon>Paracoccaceae</taxon>
        <taxon>Frigidibacter</taxon>
    </lineage>
</organism>
<protein>
    <submittedName>
        <fullName evidence="1">Uncharacterized protein</fullName>
    </submittedName>
</protein>
<reference evidence="1 2" key="1">
    <citation type="submission" date="2020-01" db="EMBL/GenBank/DDBJ databases">
        <title>Frigidibacter albus SP32T (=CGMCC 1.13995T).</title>
        <authorList>
            <person name="Liao X."/>
        </authorList>
    </citation>
    <scope>NUCLEOTIDE SEQUENCE [LARGE SCALE GENOMIC DNA]</scope>
    <source>
        <strain evidence="1 2">SP32</strain>
    </source>
</reference>
<sequence length="64" mass="6750">MAKTITYQNNFDGSESLSGSLTVTLRPGTGPSNGTSTQIRDATHDNDADQELVLYDGTQVGGFV</sequence>
<accession>A0A6L8VN70</accession>
<dbReference type="EMBL" id="WWNR01000011">
    <property type="protein sequence ID" value="MZQ90620.1"/>
    <property type="molecule type" value="Genomic_DNA"/>
</dbReference>
<keyword evidence="2" id="KW-1185">Reference proteome</keyword>
<name>A0A6L8VN70_9RHOB</name>
<gene>
    <name evidence="1" type="ORF">GS660_16105</name>
</gene>
<evidence type="ECO:0000313" key="1">
    <source>
        <dbReference type="EMBL" id="MZQ90620.1"/>
    </source>
</evidence>
<dbReference type="RefSeq" id="WP_161348005.1">
    <property type="nucleotide sequence ID" value="NZ_BMGW01000011.1"/>
</dbReference>